<dbReference type="SUPFAM" id="SSF52047">
    <property type="entry name" value="RNI-like"/>
    <property type="match status" value="1"/>
</dbReference>
<evidence type="ECO:0000256" key="1">
    <source>
        <dbReference type="SAM" id="MobiDB-lite"/>
    </source>
</evidence>
<sequence>MQLKRNQADTNLPYEIIVHILDLIQKTNVSEDSGFYDILSCSMLSRSWNKCAMPYITKTLTDLDLHFRSISDLRRIASILQESKQYHSAVGLQITSMTIYLDCMFEESKVMQQLNAVAKADDKPTDDKLSGDEPSDDKPSDDKSLDDKPALEQCSGENHQLFTFRQDIADVLVDIVTNAFVLNDLTLHFGGMTCQKCLLNTGSFFTRIRPINKTLRRLSLHEFGIKTTECKTTEEKQAGAYEPLADFLVDQLDLEEIRFHQFNGDDLIVHALGRCANIHTFHLNLVDHFDSHLISTDALPAWPKLRSFRISAAKVHLDSIIECFKTHCPLLEDLSLPADTHEDEELVVSLYQLLRMRSAQLVQVSIPDLAIADDTFLIFLCDNLPNIRHLSISGGKLFKGSGVKEVQWDELQYLDITGCYRMQPAFVLAVLDHCNKLTEFRLSVTTWREEVVLDRLCAAGFTRTEEWNHGAVWIRKMPVVPDLPKVVLK</sequence>
<reference evidence="2 3" key="1">
    <citation type="journal article" date="2018" name="New Phytol.">
        <title>Phylogenomics of Endogonaceae and evolution of mycorrhizas within Mucoromycota.</title>
        <authorList>
            <person name="Chang Y."/>
            <person name="Desiro A."/>
            <person name="Na H."/>
            <person name="Sandor L."/>
            <person name="Lipzen A."/>
            <person name="Clum A."/>
            <person name="Barry K."/>
            <person name="Grigoriev I.V."/>
            <person name="Martin F.M."/>
            <person name="Stajich J.E."/>
            <person name="Smith M.E."/>
            <person name="Bonito G."/>
            <person name="Spatafora J.W."/>
        </authorList>
    </citation>
    <scope>NUCLEOTIDE SEQUENCE [LARGE SCALE GENOMIC DNA]</scope>
    <source>
        <strain evidence="2 3">AD002</strain>
    </source>
</reference>
<dbReference type="AlphaFoldDB" id="A0A433Q2G6"/>
<evidence type="ECO:0000313" key="3">
    <source>
        <dbReference type="Proteomes" id="UP000274822"/>
    </source>
</evidence>
<name>A0A433Q2G6_9FUNG</name>
<comment type="caution">
    <text evidence="2">The sequence shown here is derived from an EMBL/GenBank/DDBJ whole genome shotgun (WGS) entry which is preliminary data.</text>
</comment>
<evidence type="ECO:0008006" key="4">
    <source>
        <dbReference type="Google" id="ProtNLM"/>
    </source>
</evidence>
<proteinExistence type="predicted"/>
<dbReference type="EMBL" id="RBNJ01018264">
    <property type="protein sequence ID" value="RUS23864.1"/>
    <property type="molecule type" value="Genomic_DNA"/>
</dbReference>
<dbReference type="Proteomes" id="UP000274822">
    <property type="component" value="Unassembled WGS sequence"/>
</dbReference>
<feature type="region of interest" description="Disordered" evidence="1">
    <location>
        <begin position="121"/>
        <end position="150"/>
    </location>
</feature>
<dbReference type="InterPro" id="IPR032675">
    <property type="entry name" value="LRR_dom_sf"/>
</dbReference>
<dbReference type="Gene3D" id="3.80.10.10">
    <property type="entry name" value="Ribonuclease Inhibitor"/>
    <property type="match status" value="1"/>
</dbReference>
<evidence type="ECO:0000313" key="2">
    <source>
        <dbReference type="EMBL" id="RUS23864.1"/>
    </source>
</evidence>
<keyword evidence="3" id="KW-1185">Reference proteome</keyword>
<organism evidence="2 3">
    <name type="scientific">Jimgerdemannia flammicorona</name>
    <dbReference type="NCBI Taxonomy" id="994334"/>
    <lineage>
        <taxon>Eukaryota</taxon>
        <taxon>Fungi</taxon>
        <taxon>Fungi incertae sedis</taxon>
        <taxon>Mucoromycota</taxon>
        <taxon>Mucoromycotina</taxon>
        <taxon>Endogonomycetes</taxon>
        <taxon>Endogonales</taxon>
        <taxon>Endogonaceae</taxon>
        <taxon>Jimgerdemannia</taxon>
    </lineage>
</organism>
<gene>
    <name evidence="2" type="ORF">BC938DRAFT_474499</name>
</gene>
<protein>
    <recommendedName>
        <fullName evidence="4">F-box domain-containing protein</fullName>
    </recommendedName>
</protein>
<accession>A0A433Q2G6</accession>